<gene>
    <name evidence="2" type="ORF">MNO81_07105</name>
</gene>
<comment type="caution">
    <text evidence="2">The sequence shown here is derived from an EMBL/GenBank/DDBJ whole genome shotgun (WGS) entry which is preliminary data.</text>
</comment>
<organism evidence="2 3">
    <name type="scientific">Mycolicibacterium gadium</name>
    <name type="common">Mycobacterium gadium</name>
    <dbReference type="NCBI Taxonomy" id="1794"/>
    <lineage>
        <taxon>Bacteria</taxon>
        <taxon>Bacillati</taxon>
        <taxon>Actinomycetota</taxon>
        <taxon>Actinomycetes</taxon>
        <taxon>Mycobacteriales</taxon>
        <taxon>Mycobacteriaceae</taxon>
        <taxon>Mycolicibacterium</taxon>
    </lineage>
</organism>
<reference evidence="2" key="1">
    <citation type="journal article" date="2023" name="Environ. Microbiol.">
        <title>The 2-methylpropene degradation pathway in Mycobacteriaceae family strains.</title>
        <authorList>
            <person name="Helbich S."/>
            <person name="Barrantes I."/>
            <person name="Dos Anjos Borges L.G."/>
            <person name="Pieper D.H."/>
            <person name="Vainshtein Y."/>
            <person name="Sohn K."/>
            <person name="Engesser K.H."/>
        </authorList>
    </citation>
    <scope>NUCLEOTIDE SEQUENCE</scope>
    <source>
        <strain evidence="2">IBE100</strain>
    </source>
</reference>
<dbReference type="SUPFAM" id="SSF54427">
    <property type="entry name" value="NTF2-like"/>
    <property type="match status" value="1"/>
</dbReference>
<dbReference type="InterPro" id="IPR037401">
    <property type="entry name" value="SnoaL-like"/>
</dbReference>
<feature type="domain" description="SnoaL-like" evidence="1">
    <location>
        <begin position="21"/>
        <end position="113"/>
    </location>
</feature>
<dbReference type="Pfam" id="PF12680">
    <property type="entry name" value="SnoaL_2"/>
    <property type="match status" value="1"/>
</dbReference>
<accession>A0ABT6GMK0</accession>
<evidence type="ECO:0000259" key="1">
    <source>
        <dbReference type="Pfam" id="PF12680"/>
    </source>
</evidence>
<proteinExistence type="predicted"/>
<dbReference type="RefSeq" id="WP_278220391.1">
    <property type="nucleotide sequence ID" value="NZ_JAKZMO010000005.1"/>
</dbReference>
<dbReference type="Gene3D" id="3.10.450.50">
    <property type="match status" value="1"/>
</dbReference>
<dbReference type="InterPro" id="IPR032710">
    <property type="entry name" value="NTF2-like_dom_sf"/>
</dbReference>
<evidence type="ECO:0000313" key="3">
    <source>
        <dbReference type="Proteomes" id="UP001154266"/>
    </source>
</evidence>
<evidence type="ECO:0000313" key="2">
    <source>
        <dbReference type="EMBL" id="MDG5482563.1"/>
    </source>
</evidence>
<sequence length="133" mass="15113">MIYRSLVRKVAQTGWQRLSDHRVDDLPLAADVHFVFLGEHELAADLRGAEALRDWLRALFVRFPRLRFEPEDVIVEGGPWSTRLATRYTATQDGELVYRGVQFARITWGKLVEETIQPDTQLLVAALAGLQPG</sequence>
<name>A0ABT6GMK0_MYCGU</name>
<dbReference type="Proteomes" id="UP001154266">
    <property type="component" value="Unassembled WGS sequence"/>
</dbReference>
<protein>
    <submittedName>
        <fullName evidence="2">Nuclear transport factor 2 family protein</fullName>
    </submittedName>
</protein>
<keyword evidence="3" id="KW-1185">Reference proteome</keyword>
<dbReference type="EMBL" id="JAKZMO010000005">
    <property type="protein sequence ID" value="MDG5482563.1"/>
    <property type="molecule type" value="Genomic_DNA"/>
</dbReference>